<keyword evidence="3" id="KW-1185">Reference proteome</keyword>
<feature type="transmembrane region" description="Helical" evidence="1">
    <location>
        <begin position="350"/>
        <end position="370"/>
    </location>
</feature>
<dbReference type="PANTHER" id="PTHR34219">
    <property type="entry name" value="IRON-REGULATED INNER MEMBRANE PROTEIN-RELATED"/>
    <property type="match status" value="1"/>
</dbReference>
<keyword evidence="1" id="KW-1133">Transmembrane helix</keyword>
<evidence type="ECO:0000313" key="3">
    <source>
        <dbReference type="Proteomes" id="UP000615755"/>
    </source>
</evidence>
<organism evidence="2 3">
    <name type="scientific">Pseudoalteromonas aurantia 208</name>
    <dbReference type="NCBI Taxonomy" id="1314867"/>
    <lineage>
        <taxon>Bacteria</taxon>
        <taxon>Pseudomonadati</taxon>
        <taxon>Pseudomonadota</taxon>
        <taxon>Gammaproteobacteria</taxon>
        <taxon>Alteromonadales</taxon>
        <taxon>Pseudoalteromonadaceae</taxon>
        <taxon>Pseudoalteromonas</taxon>
    </lineage>
</organism>
<feature type="transmembrane region" description="Helical" evidence="1">
    <location>
        <begin position="152"/>
        <end position="176"/>
    </location>
</feature>
<accession>A0ABR9EKJ1</accession>
<dbReference type="RefSeq" id="WP_192509386.1">
    <property type="nucleotide sequence ID" value="NZ_AQGV01000015.1"/>
</dbReference>
<feature type="transmembrane region" description="Helical" evidence="1">
    <location>
        <begin position="428"/>
        <end position="447"/>
    </location>
</feature>
<feature type="transmembrane region" description="Helical" evidence="1">
    <location>
        <begin position="12"/>
        <end position="36"/>
    </location>
</feature>
<sequence>MKENFFRSMTWLHTWTGLLVCWLLFLIFFAGTLSFFRHEITLWAQPAAHDVQPQLNRVAAQRQQISTALEHLAMKAPEAETWWVGLPNERNHTMAVSYREKGDDGVRGKWQDNYMDPNSQSILAEYRDTKGGHFFYRLHFDLHYMDRTVARWIVSFASLFMLIGLISGVVIHKRIFKDMFQFRSAKGVRTWLDAHNLSSVLALPFHIMITYTGLVTLIFMLFPYPAMTQYEGGNRAFFADLNSARQHADATGKQVEMLPMKQLVDQFYTNWPNVDIKRVILDHPFDETAIVKFYANTGTQVQDEMPVWVYSAVTGELKTSANTDLSPSETLYDGMIALHTGRLALPGLRWLYFICGIAGCVMIASGAVMWAKRIRARMKSNEQPGFGLKLVEALNLATLMGLPVATTAFFYANRLLPNDLSNRADMEVHLFFVTWLCVTVFAIYRAGTKQWKQLAQLNVILWLLLPICNALTTQGNLISYLLEQQWILAGFDLLCILTAFGFFIQMNKLATQEKANVVGTFKLKERNT</sequence>
<evidence type="ECO:0008006" key="4">
    <source>
        <dbReference type="Google" id="ProtNLM"/>
    </source>
</evidence>
<dbReference type="PANTHER" id="PTHR34219:SF4">
    <property type="entry name" value="PEPSY DOMAIN-CONTAINING PROTEIN"/>
    <property type="match status" value="1"/>
</dbReference>
<evidence type="ECO:0000256" key="1">
    <source>
        <dbReference type="SAM" id="Phobius"/>
    </source>
</evidence>
<dbReference type="Pfam" id="PF03929">
    <property type="entry name" value="PepSY_TM"/>
    <property type="match status" value="1"/>
</dbReference>
<comment type="caution">
    <text evidence="2">The sequence shown here is derived from an EMBL/GenBank/DDBJ whole genome shotgun (WGS) entry which is preliminary data.</text>
</comment>
<protein>
    <recommendedName>
        <fullName evidence="4">PepSY domain-containing protein</fullName>
    </recommendedName>
</protein>
<feature type="transmembrane region" description="Helical" evidence="1">
    <location>
        <begin position="459"/>
        <end position="480"/>
    </location>
</feature>
<dbReference type="EMBL" id="AQGV01000015">
    <property type="protein sequence ID" value="MBE0370233.1"/>
    <property type="molecule type" value="Genomic_DNA"/>
</dbReference>
<dbReference type="Proteomes" id="UP000615755">
    <property type="component" value="Unassembled WGS sequence"/>
</dbReference>
<feature type="transmembrane region" description="Helical" evidence="1">
    <location>
        <begin position="197"/>
        <end position="222"/>
    </location>
</feature>
<name>A0ABR9EKJ1_9GAMM</name>
<feature type="transmembrane region" description="Helical" evidence="1">
    <location>
        <begin position="486"/>
        <end position="504"/>
    </location>
</feature>
<reference evidence="2 3" key="1">
    <citation type="submission" date="2015-03" db="EMBL/GenBank/DDBJ databases">
        <title>Genome sequence of Pseudoalteromonas aurantia.</title>
        <authorList>
            <person name="Xie B.-B."/>
            <person name="Rong J.-C."/>
            <person name="Qin Q.-L."/>
            <person name="Zhang Y.-Z."/>
        </authorList>
    </citation>
    <scope>NUCLEOTIDE SEQUENCE [LARGE SCALE GENOMIC DNA]</scope>
    <source>
        <strain evidence="2 3">208</strain>
    </source>
</reference>
<gene>
    <name evidence="2" type="ORF">PAUR_b0213</name>
</gene>
<keyword evidence="1" id="KW-0812">Transmembrane</keyword>
<feature type="transmembrane region" description="Helical" evidence="1">
    <location>
        <begin position="390"/>
        <end position="412"/>
    </location>
</feature>
<proteinExistence type="predicted"/>
<keyword evidence="1" id="KW-0472">Membrane</keyword>
<evidence type="ECO:0000313" key="2">
    <source>
        <dbReference type="EMBL" id="MBE0370233.1"/>
    </source>
</evidence>
<dbReference type="InterPro" id="IPR005625">
    <property type="entry name" value="PepSY-ass_TM"/>
</dbReference>